<protein>
    <recommendedName>
        <fullName evidence="4">Lipo-like protein</fullName>
    </recommendedName>
</protein>
<dbReference type="InterPro" id="IPR039366">
    <property type="entry name" value="Pilotin"/>
</dbReference>
<dbReference type="InterPro" id="IPR053196">
    <property type="entry name" value="Lipoprotein_YbaY-like"/>
</dbReference>
<organism evidence="2 3">
    <name type="scientific">Caulobacter radicis</name>
    <dbReference type="NCBI Taxonomy" id="2172650"/>
    <lineage>
        <taxon>Bacteria</taxon>
        <taxon>Pseudomonadati</taxon>
        <taxon>Pseudomonadota</taxon>
        <taxon>Alphaproteobacteria</taxon>
        <taxon>Caulobacterales</taxon>
        <taxon>Caulobacteraceae</taxon>
        <taxon>Caulobacter</taxon>
    </lineage>
</organism>
<comment type="caution">
    <text evidence="2">The sequence shown here is derived from an EMBL/GenBank/DDBJ whole genome shotgun (WGS) entry which is preliminary data.</text>
</comment>
<proteinExistence type="predicted"/>
<accession>A0A2T9IZC2</accession>
<keyword evidence="1" id="KW-0732">Signal</keyword>
<dbReference type="Proteomes" id="UP000244913">
    <property type="component" value="Unassembled WGS sequence"/>
</dbReference>
<keyword evidence="3" id="KW-1185">Reference proteome</keyword>
<evidence type="ECO:0000313" key="2">
    <source>
        <dbReference type="EMBL" id="PVM72700.1"/>
    </source>
</evidence>
<sequence>MKAAVSLALLALAALPGCASTPPAAGPAAVTGTVVWRERIMLPPNTKTIVRLQDVSLADAPAKVLAEDVIDATRAPPVAFKLAYDPAQIVPNHRYSVSARVEVDGQLRFINDTHIAVINDGPTKDVEVLVKGVGR</sequence>
<dbReference type="AlphaFoldDB" id="A0A2T9IZC2"/>
<reference evidence="2 3" key="1">
    <citation type="submission" date="2018-04" db="EMBL/GenBank/DDBJ databases">
        <title>The genome sequence of Caulobacter sp. 736.</title>
        <authorList>
            <person name="Gao J."/>
            <person name="Sun J."/>
        </authorList>
    </citation>
    <scope>NUCLEOTIDE SEQUENCE [LARGE SCALE GENOMIC DNA]</scope>
    <source>
        <strain evidence="2 3">736</strain>
    </source>
</reference>
<feature type="signal peptide" evidence="1">
    <location>
        <begin position="1"/>
        <end position="19"/>
    </location>
</feature>
<dbReference type="Pfam" id="PF09619">
    <property type="entry name" value="YscW"/>
    <property type="match status" value="1"/>
</dbReference>
<gene>
    <name evidence="2" type="ORF">DDF65_22090</name>
</gene>
<name>A0A2T9IZC2_9CAUL</name>
<evidence type="ECO:0008006" key="4">
    <source>
        <dbReference type="Google" id="ProtNLM"/>
    </source>
</evidence>
<feature type="chain" id="PRO_5015463694" description="Lipo-like protein" evidence="1">
    <location>
        <begin position="20"/>
        <end position="135"/>
    </location>
</feature>
<dbReference type="PANTHER" id="PTHR38013">
    <property type="entry name" value="GLYCOPROTEIN/POLYSACCHARIDE METABOLISM"/>
    <property type="match status" value="1"/>
</dbReference>
<dbReference type="EMBL" id="QDKP01000061">
    <property type="protein sequence ID" value="PVM72700.1"/>
    <property type="molecule type" value="Genomic_DNA"/>
</dbReference>
<evidence type="ECO:0000313" key="3">
    <source>
        <dbReference type="Proteomes" id="UP000244913"/>
    </source>
</evidence>
<evidence type="ECO:0000256" key="1">
    <source>
        <dbReference type="SAM" id="SignalP"/>
    </source>
</evidence>
<dbReference type="PANTHER" id="PTHR38013:SF1">
    <property type="entry name" value="GLYCOPROTEIN_POLYSACCHARIDE METABOLISM"/>
    <property type="match status" value="1"/>
</dbReference>
<dbReference type="RefSeq" id="WP_116569711.1">
    <property type="nucleotide sequence ID" value="NZ_QDKP01000061.1"/>
</dbReference>